<dbReference type="AlphaFoldDB" id="A0A401IUJ4"/>
<dbReference type="EMBL" id="BFFP01000028">
    <property type="protein sequence ID" value="GBG95202.1"/>
    <property type="molecule type" value="Genomic_DNA"/>
</dbReference>
<gene>
    <name evidence="1" type="ORF">LFYK43_16610</name>
</gene>
<protein>
    <submittedName>
        <fullName evidence="1">Phage-related protein, ribonucleoside-diphosphate reductase</fullName>
    </submittedName>
</protein>
<dbReference type="Gene3D" id="3.40.30.10">
    <property type="entry name" value="Glutaredoxin"/>
    <property type="match status" value="1"/>
</dbReference>
<dbReference type="OrthoDB" id="2294692at2"/>
<name>A0A401IUJ4_9LACO</name>
<accession>A0A401IUJ4</accession>
<dbReference type="SUPFAM" id="SSF52833">
    <property type="entry name" value="Thioredoxin-like"/>
    <property type="match status" value="1"/>
</dbReference>
<proteinExistence type="predicted"/>
<sequence>MGVISGKAELNILNDLNNTKGYHAIIYTKPNCSKCKQTAIRLAMSKEIRALTDYPELREKFIDMGIKSMPVVVITKGKEIKDIWCDYQIDKIKEWSEK</sequence>
<dbReference type="RefSeq" id="WP_158609216.1">
    <property type="nucleotide sequence ID" value="NZ_BFFP01000028.1"/>
</dbReference>
<organism evidence="1 2">
    <name type="scientific">Ligilactobacillus salitolerans</name>
    <dbReference type="NCBI Taxonomy" id="1808352"/>
    <lineage>
        <taxon>Bacteria</taxon>
        <taxon>Bacillati</taxon>
        <taxon>Bacillota</taxon>
        <taxon>Bacilli</taxon>
        <taxon>Lactobacillales</taxon>
        <taxon>Lactobacillaceae</taxon>
        <taxon>Ligilactobacillus</taxon>
    </lineage>
</organism>
<dbReference type="InterPro" id="IPR036249">
    <property type="entry name" value="Thioredoxin-like_sf"/>
</dbReference>
<evidence type="ECO:0000313" key="1">
    <source>
        <dbReference type="EMBL" id="GBG95202.1"/>
    </source>
</evidence>
<keyword evidence="2" id="KW-1185">Reference proteome</keyword>
<reference evidence="1 2" key="1">
    <citation type="journal article" date="2019" name="Int. J. Syst. Evol. Microbiol.">
        <title>Lactobacillus salitolerans sp. nov., a novel lactic acid bacterium isolated from spent mushroom substrates.</title>
        <authorList>
            <person name="Tohno M."/>
            <person name="Tanizawa Y."/>
            <person name="Kojima Y."/>
            <person name="Sakamoto M."/>
            <person name="Nakamura Y."/>
            <person name="Ohkuma M."/>
            <person name="Kobayashi H."/>
        </authorList>
    </citation>
    <scope>NUCLEOTIDE SEQUENCE [LARGE SCALE GENOMIC DNA]</scope>
    <source>
        <strain evidence="1 2">YK43</strain>
    </source>
</reference>
<comment type="caution">
    <text evidence="1">The sequence shown here is derived from an EMBL/GenBank/DDBJ whole genome shotgun (WGS) entry which is preliminary data.</text>
</comment>
<evidence type="ECO:0000313" key="2">
    <source>
        <dbReference type="Proteomes" id="UP000286848"/>
    </source>
</evidence>
<dbReference type="Proteomes" id="UP000286848">
    <property type="component" value="Unassembled WGS sequence"/>
</dbReference>